<dbReference type="SMART" id="SM00121">
    <property type="entry name" value="IB"/>
    <property type="match status" value="1"/>
</dbReference>
<dbReference type="SUPFAM" id="SSF57184">
    <property type="entry name" value="Growth factor receptor domain"/>
    <property type="match status" value="1"/>
</dbReference>
<dbReference type="GO" id="GO:0005576">
    <property type="term" value="C:extracellular region"/>
    <property type="evidence" value="ECO:0007669"/>
    <property type="project" value="UniProtKB-SubCell"/>
</dbReference>
<name>A0AAV4JM87_9GAST</name>
<accession>A0AAV4JM87</accession>
<keyword evidence="2" id="KW-0964">Secreted</keyword>
<feature type="signal peptide" evidence="5">
    <location>
        <begin position="1"/>
        <end position="33"/>
    </location>
</feature>
<keyword evidence="4" id="KW-1015">Disulfide bond</keyword>
<reference evidence="7 8" key="1">
    <citation type="journal article" date="2021" name="Elife">
        <title>Chloroplast acquisition without the gene transfer in kleptoplastic sea slugs, Plakobranchus ocellatus.</title>
        <authorList>
            <person name="Maeda T."/>
            <person name="Takahashi S."/>
            <person name="Yoshida T."/>
            <person name="Shimamura S."/>
            <person name="Takaki Y."/>
            <person name="Nagai Y."/>
            <person name="Toyoda A."/>
            <person name="Suzuki Y."/>
            <person name="Arimoto A."/>
            <person name="Ishii H."/>
            <person name="Satoh N."/>
            <person name="Nishiyama T."/>
            <person name="Hasebe M."/>
            <person name="Maruyama T."/>
            <person name="Minagawa J."/>
            <person name="Obokata J."/>
            <person name="Shigenobu S."/>
        </authorList>
    </citation>
    <scope>NUCLEOTIDE SEQUENCE [LARGE SCALE GENOMIC DNA]</scope>
</reference>
<evidence type="ECO:0000256" key="5">
    <source>
        <dbReference type="SAM" id="SignalP"/>
    </source>
</evidence>
<evidence type="ECO:0000256" key="2">
    <source>
        <dbReference type="ARBA" id="ARBA00022525"/>
    </source>
</evidence>
<proteinExistence type="predicted"/>
<evidence type="ECO:0000313" key="7">
    <source>
        <dbReference type="EMBL" id="GFS22496.1"/>
    </source>
</evidence>
<dbReference type="AlphaFoldDB" id="A0AAV4JM87"/>
<dbReference type="Proteomes" id="UP000762676">
    <property type="component" value="Unassembled WGS sequence"/>
</dbReference>
<feature type="domain" description="IGFBP N-terminal" evidence="6">
    <location>
        <begin position="34"/>
        <end position="112"/>
    </location>
</feature>
<dbReference type="InterPro" id="IPR011390">
    <property type="entry name" value="IGFBP_rP_mac25"/>
</dbReference>
<comment type="subcellular location">
    <subcellularLocation>
        <location evidence="1">Secreted</location>
    </subcellularLocation>
</comment>
<dbReference type="GO" id="GO:0009966">
    <property type="term" value="P:regulation of signal transduction"/>
    <property type="evidence" value="ECO:0007669"/>
    <property type="project" value="TreeGrafter"/>
</dbReference>
<evidence type="ECO:0000313" key="8">
    <source>
        <dbReference type="Proteomes" id="UP000762676"/>
    </source>
</evidence>
<dbReference type="GO" id="GO:0001558">
    <property type="term" value="P:regulation of cell growth"/>
    <property type="evidence" value="ECO:0007669"/>
    <property type="project" value="InterPro"/>
</dbReference>
<dbReference type="EMBL" id="BMAT01003260">
    <property type="protein sequence ID" value="GFS22496.1"/>
    <property type="molecule type" value="Genomic_DNA"/>
</dbReference>
<evidence type="ECO:0000259" key="6">
    <source>
        <dbReference type="SMART" id="SM00121"/>
    </source>
</evidence>
<sequence>MFCVSSALGTSGSVRFIGLYFTMLCLMCHLVEALKCPPCNKIHCAPRKASRLQCKGGTTTVCAKLEHEQCGGDYSYQGKCDKGLICVSNSTSSTYISRVHSLRSEVVGVCKKS</sequence>
<keyword evidence="8" id="KW-1185">Reference proteome</keyword>
<dbReference type="GO" id="GO:0005520">
    <property type="term" value="F:insulin-like growth factor binding"/>
    <property type="evidence" value="ECO:0007669"/>
    <property type="project" value="InterPro"/>
</dbReference>
<feature type="chain" id="PRO_5043741532" evidence="5">
    <location>
        <begin position="34"/>
        <end position="113"/>
    </location>
</feature>
<keyword evidence="3 5" id="KW-0732">Signal</keyword>
<protein>
    <submittedName>
        <fullName evidence="7">Cysteine-rich motor neuron 1 protein</fullName>
    </submittedName>
</protein>
<evidence type="ECO:0000256" key="3">
    <source>
        <dbReference type="ARBA" id="ARBA00022729"/>
    </source>
</evidence>
<dbReference type="PANTHER" id="PTHR14186:SF20">
    <property type="entry name" value="CYSTEINE-RICH MOTOR NEURON 1 PROTEIN-LIKE"/>
    <property type="match status" value="1"/>
</dbReference>
<dbReference type="PANTHER" id="PTHR14186">
    <property type="entry name" value="INSULIN-LIKE GROWTH FACTOR BINDING PROTEIN-RELATED"/>
    <property type="match status" value="1"/>
</dbReference>
<dbReference type="Gene3D" id="4.10.40.20">
    <property type="match status" value="1"/>
</dbReference>
<dbReference type="InterPro" id="IPR009030">
    <property type="entry name" value="Growth_fac_rcpt_cys_sf"/>
</dbReference>
<dbReference type="InterPro" id="IPR000867">
    <property type="entry name" value="IGFBP-like"/>
</dbReference>
<comment type="caution">
    <text evidence="7">The sequence shown here is derived from an EMBL/GenBank/DDBJ whole genome shotgun (WGS) entry which is preliminary data.</text>
</comment>
<evidence type="ECO:0000256" key="1">
    <source>
        <dbReference type="ARBA" id="ARBA00004613"/>
    </source>
</evidence>
<organism evidence="7 8">
    <name type="scientific">Elysia marginata</name>
    <dbReference type="NCBI Taxonomy" id="1093978"/>
    <lineage>
        <taxon>Eukaryota</taxon>
        <taxon>Metazoa</taxon>
        <taxon>Spiralia</taxon>
        <taxon>Lophotrochozoa</taxon>
        <taxon>Mollusca</taxon>
        <taxon>Gastropoda</taxon>
        <taxon>Heterobranchia</taxon>
        <taxon>Euthyneura</taxon>
        <taxon>Panpulmonata</taxon>
        <taxon>Sacoglossa</taxon>
        <taxon>Placobranchoidea</taxon>
        <taxon>Plakobranchidae</taxon>
        <taxon>Elysia</taxon>
    </lineage>
</organism>
<gene>
    <name evidence="7" type="ORF">ElyMa_001617400</name>
</gene>
<evidence type="ECO:0000256" key="4">
    <source>
        <dbReference type="ARBA" id="ARBA00023157"/>
    </source>
</evidence>